<evidence type="ECO:0000256" key="6">
    <source>
        <dbReference type="ARBA" id="ARBA00023284"/>
    </source>
</evidence>
<dbReference type="EMBL" id="AP018738">
    <property type="protein sequence ID" value="BBE49871.1"/>
    <property type="molecule type" value="Genomic_DNA"/>
</dbReference>
<keyword evidence="5" id="KW-1015">Disulfide bond</keyword>
<evidence type="ECO:0000256" key="3">
    <source>
        <dbReference type="ARBA" id="ARBA00022729"/>
    </source>
</evidence>
<dbReference type="InterPro" id="IPR036249">
    <property type="entry name" value="Thioredoxin-like_sf"/>
</dbReference>
<evidence type="ECO:0000256" key="7">
    <source>
        <dbReference type="RuleBase" id="RU364038"/>
    </source>
</evidence>
<evidence type="ECO:0000313" key="10">
    <source>
        <dbReference type="EMBL" id="BBE49871.1"/>
    </source>
</evidence>
<evidence type="ECO:0000256" key="5">
    <source>
        <dbReference type="ARBA" id="ARBA00023157"/>
    </source>
</evidence>
<dbReference type="CDD" id="cd03020">
    <property type="entry name" value="DsbA_DsbC_DsbG"/>
    <property type="match status" value="1"/>
</dbReference>
<dbReference type="Pfam" id="PF13098">
    <property type="entry name" value="Thioredoxin_2"/>
    <property type="match status" value="1"/>
</dbReference>
<dbReference type="Gene3D" id="3.40.30.10">
    <property type="entry name" value="Glutaredoxin"/>
    <property type="match status" value="1"/>
</dbReference>
<keyword evidence="4 7" id="KW-0574">Periplasm</keyword>
<protein>
    <recommendedName>
        <fullName evidence="7">Thiol:disulfide interchange protein</fullName>
    </recommendedName>
</protein>
<dbReference type="PANTHER" id="PTHR35272:SF3">
    <property type="entry name" value="THIOL:DISULFIDE INTERCHANGE PROTEIN DSBC"/>
    <property type="match status" value="1"/>
</dbReference>
<dbReference type="Proteomes" id="UP000033070">
    <property type="component" value="Chromosome"/>
</dbReference>
<dbReference type="STRING" id="1188319.OYT1_00453"/>
<dbReference type="InterPro" id="IPR051470">
    <property type="entry name" value="Thiol:disulfide_interchange"/>
</dbReference>
<dbReference type="InterPro" id="IPR018950">
    <property type="entry name" value="DiS-bond_isomerase_DsbC/G_N"/>
</dbReference>
<proteinExistence type="inferred from homology"/>
<comment type="function">
    <text evidence="7">Required for disulfide bond formation in some periplasmic proteins. Acts by transferring its disulfide bond to other proteins and is reduced in the process.</text>
</comment>
<dbReference type="SUPFAM" id="SSF52833">
    <property type="entry name" value="Thioredoxin-like"/>
    <property type="match status" value="1"/>
</dbReference>
<keyword evidence="3 7" id="KW-0732">Signal</keyword>
<sequence length="228" mass="25316">MLKSLVTVLLLLAAVCAYAGEVEVKVALEKNYPQVGKVMQVNKSPILGLYEVVTESQLFYTDDKVSYLIVGNMIELKSMRNLTEERAKVLFALDFKKLPFELAVKKVKGDGSRKLAYFTDPNCGYCKKLERELQKVNNVTLYMFLYPIFPGSDEKVQGVLCSKDKVKAWDDLMLSGIQPAAATCATPTAKVQELARRLRLQGTPALIFADGQLVPGFLPASELEKALQ</sequence>
<dbReference type="KEGG" id="fam:OYT1_ch0298"/>
<organism evidence="10 11">
    <name type="scientific">Ferriphaselus amnicola</name>
    <dbReference type="NCBI Taxonomy" id="1188319"/>
    <lineage>
        <taxon>Bacteria</taxon>
        <taxon>Pseudomonadati</taxon>
        <taxon>Pseudomonadota</taxon>
        <taxon>Betaproteobacteria</taxon>
        <taxon>Nitrosomonadales</taxon>
        <taxon>Gallionellaceae</taxon>
        <taxon>Ferriphaselus</taxon>
    </lineage>
</organism>
<feature type="domain" description="Thioredoxin-like fold" evidence="9">
    <location>
        <begin position="107"/>
        <end position="227"/>
    </location>
</feature>
<comment type="subcellular location">
    <subcellularLocation>
        <location evidence="1 7">Periplasm</location>
    </subcellularLocation>
</comment>
<evidence type="ECO:0000259" key="9">
    <source>
        <dbReference type="Pfam" id="PF13098"/>
    </source>
</evidence>
<name>A0A2Z6G8R3_9PROT</name>
<evidence type="ECO:0000256" key="2">
    <source>
        <dbReference type="ARBA" id="ARBA00009813"/>
    </source>
</evidence>
<comment type="similarity">
    <text evidence="2 7">Belongs to the thioredoxin family. DsbC subfamily.</text>
</comment>
<dbReference type="InterPro" id="IPR012336">
    <property type="entry name" value="Thioredoxin-like_fold"/>
</dbReference>
<dbReference type="GO" id="GO:0042597">
    <property type="term" value="C:periplasmic space"/>
    <property type="evidence" value="ECO:0007669"/>
    <property type="project" value="UniProtKB-SubCell"/>
</dbReference>
<evidence type="ECO:0000259" key="8">
    <source>
        <dbReference type="Pfam" id="PF10411"/>
    </source>
</evidence>
<dbReference type="InterPro" id="IPR017937">
    <property type="entry name" value="Thioredoxin_CS"/>
</dbReference>
<keyword evidence="6 7" id="KW-0676">Redox-active center</keyword>
<dbReference type="PROSITE" id="PS00194">
    <property type="entry name" value="THIOREDOXIN_1"/>
    <property type="match status" value="1"/>
</dbReference>
<evidence type="ECO:0000313" key="11">
    <source>
        <dbReference type="Proteomes" id="UP000033070"/>
    </source>
</evidence>
<dbReference type="InterPro" id="IPR009094">
    <property type="entry name" value="DiS-bond_isomerase_DsbC/G_N_sf"/>
</dbReference>
<keyword evidence="11" id="KW-1185">Reference proteome</keyword>
<accession>A0A2Z6G8R3</accession>
<dbReference type="Pfam" id="PF10411">
    <property type="entry name" value="DsbC_N"/>
    <property type="match status" value="1"/>
</dbReference>
<dbReference type="AlphaFoldDB" id="A0A2Z6G8R3"/>
<feature type="signal peptide" evidence="7">
    <location>
        <begin position="1"/>
        <end position="19"/>
    </location>
</feature>
<reference evidence="10 11" key="1">
    <citation type="submission" date="2018-06" db="EMBL/GenBank/DDBJ databases">
        <title>OYT1 Genome Sequencing.</title>
        <authorList>
            <person name="Kato S."/>
            <person name="Itoh T."/>
            <person name="Ohkuma M."/>
        </authorList>
    </citation>
    <scope>NUCLEOTIDE SEQUENCE [LARGE SCALE GENOMIC DNA]</scope>
    <source>
        <strain evidence="10 11">OYT1</strain>
    </source>
</reference>
<dbReference type="Gene3D" id="3.10.450.70">
    <property type="entry name" value="Disulphide bond isomerase, DsbC/G, N-terminal"/>
    <property type="match status" value="1"/>
</dbReference>
<dbReference type="SUPFAM" id="SSF54423">
    <property type="entry name" value="DsbC/DsbG N-terminal domain-like"/>
    <property type="match status" value="1"/>
</dbReference>
<evidence type="ECO:0000256" key="4">
    <source>
        <dbReference type="ARBA" id="ARBA00022764"/>
    </source>
</evidence>
<dbReference type="RefSeq" id="WP_119283448.1">
    <property type="nucleotide sequence ID" value="NZ_AP018738.1"/>
</dbReference>
<dbReference type="InterPro" id="IPR033954">
    <property type="entry name" value="DiS-bond_Isoase_DsbC/G"/>
</dbReference>
<dbReference type="PANTHER" id="PTHR35272">
    <property type="entry name" value="THIOL:DISULFIDE INTERCHANGE PROTEIN DSBC-RELATED"/>
    <property type="match status" value="1"/>
</dbReference>
<dbReference type="OrthoDB" id="12976at2"/>
<evidence type="ECO:0000256" key="1">
    <source>
        <dbReference type="ARBA" id="ARBA00004418"/>
    </source>
</evidence>
<feature type="chain" id="PRO_5016193537" description="Thiol:disulfide interchange protein" evidence="7">
    <location>
        <begin position="20"/>
        <end position="228"/>
    </location>
</feature>
<gene>
    <name evidence="10" type="ORF">OYT1_ch0298</name>
</gene>
<feature type="domain" description="Disulphide bond isomerase DsbC/G N-terminal" evidence="8">
    <location>
        <begin position="18"/>
        <end position="84"/>
    </location>
</feature>